<proteinExistence type="predicted"/>
<evidence type="ECO:0000256" key="1">
    <source>
        <dbReference type="SAM" id="Coils"/>
    </source>
</evidence>
<feature type="compositionally biased region" description="Basic and acidic residues" evidence="2">
    <location>
        <begin position="381"/>
        <end position="399"/>
    </location>
</feature>
<dbReference type="InterPro" id="IPR027417">
    <property type="entry name" value="P-loop_NTPase"/>
</dbReference>
<feature type="region of interest" description="Disordered" evidence="2">
    <location>
        <begin position="669"/>
        <end position="689"/>
    </location>
</feature>
<dbReference type="AlphaFoldDB" id="A0A8H6KSC1"/>
<keyword evidence="5" id="KW-1185">Reference proteome</keyword>
<dbReference type="Proteomes" id="UP000639643">
    <property type="component" value="Unassembled WGS sequence"/>
</dbReference>
<feature type="region of interest" description="Disordered" evidence="2">
    <location>
        <begin position="1"/>
        <end position="52"/>
    </location>
</feature>
<dbReference type="EMBL" id="WIGM01000157">
    <property type="protein sequence ID" value="KAF6836635.1"/>
    <property type="molecule type" value="Genomic_DNA"/>
</dbReference>
<evidence type="ECO:0000259" key="3">
    <source>
        <dbReference type="SMART" id="SM00382"/>
    </source>
</evidence>
<feature type="compositionally biased region" description="Low complexity" evidence="2">
    <location>
        <begin position="1165"/>
        <end position="1179"/>
    </location>
</feature>
<feature type="compositionally biased region" description="Acidic residues" evidence="2">
    <location>
        <begin position="432"/>
        <end position="443"/>
    </location>
</feature>
<gene>
    <name evidence="4" type="ORF">CMUS01_05339</name>
</gene>
<dbReference type="Pfam" id="PF00004">
    <property type="entry name" value="AAA"/>
    <property type="match status" value="1"/>
</dbReference>
<feature type="compositionally biased region" description="Basic and acidic residues" evidence="2">
    <location>
        <begin position="410"/>
        <end position="431"/>
    </location>
</feature>
<dbReference type="PRINTS" id="PR00830">
    <property type="entry name" value="ENDOLAPTASE"/>
</dbReference>
<dbReference type="InterPro" id="IPR054289">
    <property type="entry name" value="DUF7025"/>
</dbReference>
<dbReference type="GO" id="GO:0016887">
    <property type="term" value="F:ATP hydrolysis activity"/>
    <property type="evidence" value="ECO:0007669"/>
    <property type="project" value="InterPro"/>
</dbReference>
<evidence type="ECO:0000313" key="5">
    <source>
        <dbReference type="Proteomes" id="UP000639643"/>
    </source>
</evidence>
<dbReference type="InterPro" id="IPR003959">
    <property type="entry name" value="ATPase_AAA_core"/>
</dbReference>
<reference evidence="4" key="1">
    <citation type="journal article" date="2020" name="Phytopathology">
        <title>Genome Sequence Resources of Colletotrichum truncatum, C. plurivorum, C. musicola, and C. sojae: Four Species Pathogenic to Soybean (Glycine max).</title>
        <authorList>
            <person name="Rogerio F."/>
            <person name="Boufleur T.R."/>
            <person name="Ciampi-Guillardi M."/>
            <person name="Sukno S.A."/>
            <person name="Thon M.R."/>
            <person name="Massola Junior N.S."/>
            <person name="Baroncelli R."/>
        </authorList>
    </citation>
    <scope>NUCLEOTIDE SEQUENCE</scope>
    <source>
        <strain evidence="4">LFN0074</strain>
    </source>
</reference>
<organism evidence="4 5">
    <name type="scientific">Colletotrichum musicola</name>
    <dbReference type="NCBI Taxonomy" id="2175873"/>
    <lineage>
        <taxon>Eukaryota</taxon>
        <taxon>Fungi</taxon>
        <taxon>Dikarya</taxon>
        <taxon>Ascomycota</taxon>
        <taxon>Pezizomycotina</taxon>
        <taxon>Sordariomycetes</taxon>
        <taxon>Hypocreomycetidae</taxon>
        <taxon>Glomerellales</taxon>
        <taxon>Glomerellaceae</taxon>
        <taxon>Colletotrichum</taxon>
        <taxon>Colletotrichum orchidearum species complex</taxon>
    </lineage>
</organism>
<feature type="coiled-coil region" evidence="1">
    <location>
        <begin position="55"/>
        <end position="82"/>
    </location>
</feature>
<dbReference type="CDD" id="cd19481">
    <property type="entry name" value="RecA-like_protease"/>
    <property type="match status" value="1"/>
</dbReference>
<dbReference type="GO" id="GO:0005524">
    <property type="term" value="F:ATP binding"/>
    <property type="evidence" value="ECO:0007669"/>
    <property type="project" value="InterPro"/>
</dbReference>
<dbReference type="Gene3D" id="3.40.50.300">
    <property type="entry name" value="P-loop containing nucleotide triphosphate hydrolases"/>
    <property type="match status" value="1"/>
</dbReference>
<feature type="region of interest" description="Disordered" evidence="2">
    <location>
        <begin position="1138"/>
        <end position="1195"/>
    </location>
</feature>
<dbReference type="OrthoDB" id="10042665at2759"/>
<accession>A0A8H6KSC1</accession>
<name>A0A8H6KSC1_9PEZI</name>
<feature type="region of interest" description="Disordered" evidence="2">
    <location>
        <begin position="381"/>
        <end position="447"/>
    </location>
</feature>
<dbReference type="Pfam" id="PF23232">
    <property type="entry name" value="AAA_lid_13"/>
    <property type="match status" value="1"/>
</dbReference>
<dbReference type="InterPro" id="IPR056599">
    <property type="entry name" value="AAA_lid_fung"/>
</dbReference>
<evidence type="ECO:0000256" key="2">
    <source>
        <dbReference type="SAM" id="MobiDB-lite"/>
    </source>
</evidence>
<comment type="caution">
    <text evidence="4">The sequence shown here is derived from an EMBL/GenBank/DDBJ whole genome shotgun (WGS) entry which is preliminary data.</text>
</comment>
<feature type="domain" description="AAA+ ATPase" evidence="3">
    <location>
        <begin position="856"/>
        <end position="983"/>
    </location>
</feature>
<dbReference type="PANTHER" id="PTHR46411">
    <property type="entry name" value="FAMILY ATPASE, PUTATIVE-RELATED"/>
    <property type="match status" value="1"/>
</dbReference>
<keyword evidence="1" id="KW-0175">Coiled coil</keyword>
<dbReference type="Pfam" id="PF22942">
    <property type="entry name" value="DUF7025"/>
    <property type="match status" value="1"/>
</dbReference>
<dbReference type="InterPro" id="IPR003593">
    <property type="entry name" value="AAA+_ATPase"/>
</dbReference>
<dbReference type="SUPFAM" id="SSF52540">
    <property type="entry name" value="P-loop containing nucleoside triphosphate hydrolases"/>
    <property type="match status" value="1"/>
</dbReference>
<sequence>MESAEIETSPEKTVASDAFDTPPAGEKPHSPVSADAGARSATSFNMAGNPSADGVAEIADAIQALERKVLELKTQVKADQTKPSRPKIRSDLEKSRRMESVMYKHRKEWESKFGPGAWYLVDSGGRFGLEGEKKNRPRWKVPCEIKQIHEYPRPNISDFAEDFPASDADAETDDDDDFDRTIDYGDRRDRLRKHFEWEMDRIYMEEEMDRRKRERREQEVLSNQKASEEVNAPGIENQPEFAEPKLQRLDWSSFKPLVFAEESHVCVLDILVGDPMIEDDGSRRWFGNSRRVHKLDLPQDRKTLASIAAGQLPLPERVQIHSKAILQIFGTILGKDMEGWAGSSFVLIRPFKLLVEYEPALRDWCLALGKKLEGATTAEKDNLSKTADDPKAGRPKYSDDSNDGGNGSVDQRDEAEQKDEGAEDQGNKDGGNEEEGNEEEDNSNDLSKSSTALAHLRCLLEFVDSDIAVKREYLNSPLCRKVSFLDLWLLFRPGVEVISQDGKQAYRVVGVTSVKHSVGVASRWEWFGSSQNKRKRQAPFTISCVYIDFDGENIAPVSKVFDFKRFDGEREVTSLEVYPLRCHPAKRSDFTDSAWEEVKDLPENQRYRRKLIQRGVKFLDIASVKHMYYTGSTLEVREEVESQVVVDFETAFAVEDPSQQLWKPNLTAVIGNPTPDNTGENADEPPPPNDSRCYVGCCFEEAVYDDSDIHQQQRVKYINSLLPNSNNSNDQPSIAIIPRPLSELQSGPGNPLVSDEELVIMSYRVFGFVLRSHKWAKLDLSFLTEANLPETSNVSDAGKDVEETKNKKRPVTAFDRLVLDNRHRRLIVSLVSQHFRDKESKTGRSEEFDIVKGKGKGLIILLHGAPGVGKTSTAEGIAELFKKPLFQITCSDLGTTASEVEKALETNFALASMWDCILLLDEADVFLAERTKLDFQRNGLVAVFLRVMEYYTGILFLTTNRVGDFDEAFTSRIHVSLYYPQLDKSKTVDVFKINMDMIEERCKERGRKIDIDRAKIGSFAFDHYEKHEKARWNGRQIRNACQTALALAEFEAQGNSHKAVHNPDVVVELRDTHFKTARDAYIEFTMYMNEIYGINASRRAKENSIRAIWIDESEVVSGSTATGKENLKRGYLRLVRGESSANSQQPPPRQVSQQLPQQPFPPQQQPQYPYQYQNFRPQPAYYSPGQVPVQAPQAG</sequence>
<dbReference type="SMART" id="SM00382">
    <property type="entry name" value="AAA"/>
    <property type="match status" value="1"/>
</dbReference>
<dbReference type="PANTHER" id="PTHR46411:SF2">
    <property type="entry name" value="AAA+ ATPASE DOMAIN-CONTAINING PROTEIN"/>
    <property type="match status" value="1"/>
</dbReference>
<evidence type="ECO:0000313" key="4">
    <source>
        <dbReference type="EMBL" id="KAF6836635.1"/>
    </source>
</evidence>
<protein>
    <recommendedName>
        <fullName evidence="3">AAA+ ATPase domain-containing protein</fullName>
    </recommendedName>
</protein>